<keyword evidence="2" id="KW-1185">Reference proteome</keyword>
<dbReference type="AlphaFoldDB" id="A0A4E0RQ01"/>
<evidence type="ECO:0000313" key="2">
    <source>
        <dbReference type="Proteomes" id="UP000030428"/>
    </source>
</evidence>
<organism evidence="1 2">
    <name type="scientific">Candidatus Thiomargarita nelsonii</name>
    <dbReference type="NCBI Taxonomy" id="1003181"/>
    <lineage>
        <taxon>Bacteria</taxon>
        <taxon>Pseudomonadati</taxon>
        <taxon>Pseudomonadota</taxon>
        <taxon>Gammaproteobacteria</taxon>
        <taxon>Thiotrichales</taxon>
        <taxon>Thiotrichaceae</taxon>
        <taxon>Thiomargarita</taxon>
    </lineage>
</organism>
<reference evidence="1 2" key="1">
    <citation type="journal article" date="2016" name="Front. Microbiol.">
        <title>Single-Cell (Meta-)Genomics of a Dimorphic Candidatus Thiomargarita nelsonii Reveals Genomic Plasticity.</title>
        <authorList>
            <person name="Flood B.E."/>
            <person name="Fliss P."/>
            <person name="Jones D.S."/>
            <person name="Dick G.J."/>
            <person name="Jain S."/>
            <person name="Kaster A.K."/>
            <person name="Winkel M."/>
            <person name="Mussmann M."/>
            <person name="Bailey J."/>
        </authorList>
    </citation>
    <scope>NUCLEOTIDE SEQUENCE [LARGE SCALE GENOMIC DNA]</scope>
    <source>
        <strain evidence="1">Hydrate Ridge</strain>
    </source>
</reference>
<protein>
    <submittedName>
        <fullName evidence="1">Uncharacterized protein</fullName>
    </submittedName>
</protein>
<evidence type="ECO:0000313" key="1">
    <source>
        <dbReference type="EMBL" id="TGO02464.1"/>
    </source>
</evidence>
<dbReference type="Proteomes" id="UP000030428">
    <property type="component" value="Unassembled WGS sequence"/>
</dbReference>
<dbReference type="EMBL" id="JSZA02000129">
    <property type="protein sequence ID" value="TGO02464.1"/>
    <property type="molecule type" value="Genomic_DNA"/>
</dbReference>
<comment type="caution">
    <text evidence="1">The sequence shown here is derived from an EMBL/GenBank/DDBJ whole genome shotgun (WGS) entry which is preliminary data.</text>
</comment>
<gene>
    <name evidence="1" type="ORF">PN36_24615</name>
</gene>
<name>A0A4E0RQ01_9GAMM</name>
<sequence length="155" mass="17964">MGLCQTHGLLRSDWIERDFSSVQGVIKTLDYEIKNREGELFGTWSEYISSTIKAVNDRYAKQILLFLSREREKECTRKEISDHLEGQLSDSELEEKLHTLETGDLITQGSSNFRYRGIPDDILDLIFRSLYEEEIHQKRPNIAAELTAKVNALKK</sequence>
<proteinExistence type="predicted"/>
<accession>A0A4E0RQ01</accession>